<dbReference type="AlphaFoldDB" id="A0AAP3E7W2"/>
<keyword evidence="2" id="KW-1185">Reference proteome</keyword>
<dbReference type="EMBL" id="JAOPJZ010000037">
    <property type="protein sequence ID" value="MCU4754318.1"/>
    <property type="molecule type" value="Genomic_DNA"/>
</dbReference>
<name>A0AAP3E7W2_9EURY</name>
<evidence type="ECO:0008006" key="3">
    <source>
        <dbReference type="Google" id="ProtNLM"/>
    </source>
</evidence>
<proteinExistence type="predicted"/>
<accession>A0AAP3E7W2</accession>
<organism evidence="1 2">
    <name type="scientific">Natronosalvus hydrolyticus</name>
    <dbReference type="NCBI Taxonomy" id="2979988"/>
    <lineage>
        <taxon>Archaea</taxon>
        <taxon>Methanobacteriati</taxon>
        <taxon>Methanobacteriota</taxon>
        <taxon>Stenosarchaea group</taxon>
        <taxon>Halobacteria</taxon>
        <taxon>Halobacteriales</taxon>
        <taxon>Natrialbaceae</taxon>
        <taxon>Natronosalvus</taxon>
    </lineage>
</organism>
<protein>
    <recommendedName>
        <fullName evidence="3">MYM-type domain-containing protein</fullName>
    </recommendedName>
</protein>
<evidence type="ECO:0000313" key="1">
    <source>
        <dbReference type="EMBL" id="MCU4754318.1"/>
    </source>
</evidence>
<gene>
    <name evidence="1" type="ORF">OB919_20450</name>
</gene>
<evidence type="ECO:0000313" key="2">
    <source>
        <dbReference type="Proteomes" id="UP001321047"/>
    </source>
</evidence>
<sequence length="59" mass="6848">MVSECTYCEQDIYDHDPVFVAEFEHGARIQDKQFCNYACLYSFIDEENLVEGASCEIDL</sequence>
<reference evidence="1 2" key="1">
    <citation type="submission" date="2022-09" db="EMBL/GenBank/DDBJ databases">
        <title>Enrichment on poylsaccharides allowed isolation of novel metabolic and taxonomic groups of Haloarchaea.</title>
        <authorList>
            <person name="Sorokin D.Y."/>
            <person name="Elcheninov A.G."/>
            <person name="Khizhniak T.V."/>
            <person name="Kolganova T.V."/>
            <person name="Kublanov I.V."/>
        </authorList>
    </citation>
    <scope>NUCLEOTIDE SEQUENCE [LARGE SCALE GENOMIC DNA]</scope>
    <source>
        <strain evidence="1 2">AArc-curdl1</strain>
    </source>
</reference>
<comment type="caution">
    <text evidence="1">The sequence shown here is derived from an EMBL/GenBank/DDBJ whole genome shotgun (WGS) entry which is preliminary data.</text>
</comment>
<dbReference type="Proteomes" id="UP001321047">
    <property type="component" value="Unassembled WGS sequence"/>
</dbReference>